<evidence type="ECO:0000313" key="2">
    <source>
        <dbReference type="WBParaSite" id="MBELARI_LOCUS8165"/>
    </source>
</evidence>
<sequence>MITFSKPATTQKIIMYDGQPFPGTDQKIIYCIYLLLKPRRILVETIMKDLTAAEEIETDTDKVVALEEELTSKFA</sequence>
<dbReference type="AlphaFoldDB" id="A0A915F0H2"/>
<proteinExistence type="predicted"/>
<keyword evidence="1" id="KW-1185">Reference proteome</keyword>
<dbReference type="WBParaSite" id="MBELARI_LOCUS8165">
    <property type="protein sequence ID" value="MBELARI_LOCUS8165"/>
    <property type="gene ID" value="MBELARI_LOCUS8165"/>
</dbReference>
<dbReference type="Proteomes" id="UP000887575">
    <property type="component" value="Unassembled WGS sequence"/>
</dbReference>
<name>A0A915F0H2_9BILA</name>
<organism evidence="1 2">
    <name type="scientific">Mesorhabditis belari</name>
    <dbReference type="NCBI Taxonomy" id="2138241"/>
    <lineage>
        <taxon>Eukaryota</taxon>
        <taxon>Metazoa</taxon>
        <taxon>Ecdysozoa</taxon>
        <taxon>Nematoda</taxon>
        <taxon>Chromadorea</taxon>
        <taxon>Rhabditida</taxon>
        <taxon>Rhabditina</taxon>
        <taxon>Rhabditomorpha</taxon>
        <taxon>Rhabditoidea</taxon>
        <taxon>Rhabditidae</taxon>
        <taxon>Mesorhabditinae</taxon>
        <taxon>Mesorhabditis</taxon>
    </lineage>
</organism>
<accession>A0A915F0H2</accession>
<evidence type="ECO:0000313" key="1">
    <source>
        <dbReference type="Proteomes" id="UP000887575"/>
    </source>
</evidence>
<reference evidence="2" key="1">
    <citation type="submission" date="2024-02" db="UniProtKB">
        <authorList>
            <consortium name="WormBaseParasite"/>
        </authorList>
    </citation>
    <scope>IDENTIFICATION</scope>
</reference>
<protein>
    <submittedName>
        <fullName evidence="2">Uncharacterized protein</fullName>
    </submittedName>
</protein>